<accession>D1PMK5</accession>
<evidence type="ECO:0000313" key="1">
    <source>
        <dbReference type="EMBL" id="EFB75790.1"/>
    </source>
</evidence>
<dbReference type="eggNOG" id="ENOG5032YQZ">
    <property type="taxonomic scope" value="Bacteria"/>
</dbReference>
<proteinExistence type="predicted"/>
<evidence type="ECO:0000313" key="2">
    <source>
        <dbReference type="Proteomes" id="UP000003438"/>
    </source>
</evidence>
<name>D1PMK5_9FIRM</name>
<gene>
    <name evidence="1" type="ORF">SUBVAR_05566</name>
</gene>
<organism evidence="1 2">
    <name type="scientific">Subdoligranulum variabile DSM 15176</name>
    <dbReference type="NCBI Taxonomy" id="411471"/>
    <lineage>
        <taxon>Bacteria</taxon>
        <taxon>Bacillati</taxon>
        <taxon>Bacillota</taxon>
        <taxon>Clostridia</taxon>
        <taxon>Eubacteriales</taxon>
        <taxon>Oscillospiraceae</taxon>
        <taxon>Subdoligranulum</taxon>
    </lineage>
</organism>
<sequence>MTGAYEDIIYLQHHVSSKRPQMPMWERAAQFSPFAALTGYDDAIRETGRLTERKLNWTKKNRKGGTG</sequence>
<dbReference type="RefSeq" id="WP_007046950.1">
    <property type="nucleotide sequence ID" value="NZ_GG704769.1"/>
</dbReference>
<protein>
    <submittedName>
        <fullName evidence="1">Uncharacterized protein</fullName>
    </submittedName>
</protein>
<comment type="caution">
    <text evidence="1">The sequence shown here is derived from an EMBL/GenBank/DDBJ whole genome shotgun (WGS) entry which is preliminary data.</text>
</comment>
<dbReference type="STRING" id="411471.SUBVAR_05566"/>
<dbReference type="AlphaFoldDB" id="D1PMK5"/>
<dbReference type="HOGENOM" id="CLU_201633_0_0_9"/>
<dbReference type="Proteomes" id="UP000003438">
    <property type="component" value="Unassembled WGS sequence"/>
</dbReference>
<dbReference type="EMBL" id="ACBY02000023">
    <property type="protein sequence ID" value="EFB75790.1"/>
    <property type="molecule type" value="Genomic_DNA"/>
</dbReference>
<keyword evidence="2" id="KW-1185">Reference proteome</keyword>
<reference evidence="1" key="1">
    <citation type="submission" date="2009-12" db="EMBL/GenBank/DDBJ databases">
        <authorList>
            <person name="Weinstock G."/>
            <person name="Sodergren E."/>
            <person name="Clifton S."/>
            <person name="Fulton L."/>
            <person name="Fulton B."/>
            <person name="Courtney L."/>
            <person name="Fronick C."/>
            <person name="Harrison M."/>
            <person name="Strong C."/>
            <person name="Farmer C."/>
            <person name="Delahaunty K."/>
            <person name="Markovic C."/>
            <person name="Hall O."/>
            <person name="Minx P."/>
            <person name="Tomlinson C."/>
            <person name="Mitreva M."/>
            <person name="Nelson J."/>
            <person name="Hou S."/>
            <person name="Wollam A."/>
            <person name="Pepin K.H."/>
            <person name="Johnson M."/>
            <person name="Bhonagiri V."/>
            <person name="Nash W.E."/>
            <person name="Warren W."/>
            <person name="Chinwalla A."/>
            <person name="Mardis E.R."/>
            <person name="Wilson R.K."/>
        </authorList>
    </citation>
    <scope>NUCLEOTIDE SEQUENCE [LARGE SCALE GENOMIC DNA]</scope>
    <source>
        <strain evidence="1">DSM 15176</strain>
    </source>
</reference>